<evidence type="ECO:0000256" key="1">
    <source>
        <dbReference type="SAM" id="MobiDB-lite"/>
    </source>
</evidence>
<evidence type="ECO:0000313" key="3">
    <source>
        <dbReference type="EMBL" id="KAB8349683.1"/>
    </source>
</evidence>
<dbReference type="Pfam" id="PF01966">
    <property type="entry name" value="HD"/>
    <property type="match status" value="1"/>
</dbReference>
<dbReference type="AlphaFoldDB" id="A0A5N6KWQ8"/>
<dbReference type="PANTHER" id="PTHR33594">
    <property type="entry name" value="SUPERFAMILY HYDROLASE, PUTATIVE (AFU_ORTHOLOGUE AFUA_1G03035)-RELATED"/>
    <property type="match status" value="1"/>
</dbReference>
<protein>
    <recommendedName>
        <fullName evidence="2">HD/PDEase domain-containing protein</fullName>
    </recommendedName>
</protein>
<feature type="domain" description="HD/PDEase" evidence="2">
    <location>
        <begin position="24"/>
        <end position="152"/>
    </location>
</feature>
<dbReference type="SUPFAM" id="SSF109604">
    <property type="entry name" value="HD-domain/PDEase-like"/>
    <property type="match status" value="1"/>
</dbReference>
<dbReference type="Gene3D" id="1.20.58.1910">
    <property type="match status" value="1"/>
</dbReference>
<dbReference type="InterPro" id="IPR003607">
    <property type="entry name" value="HD/PDEase_dom"/>
</dbReference>
<dbReference type="OrthoDB" id="16547at2759"/>
<sequence length="301" mass="33726">MADDKLIASTTAFVQEYMSEPHFDASHDFSHVQRVLRLTERLRDSYETAHEVQLDSTLLTLVALLHDVGDHKYIPDGDQSRVPSPEAVLMSFGCSQDLASVVQKLVSYVSCSYELANPSVVDAVVKQHPELAIVQDADRLDALGALGIGRVFAFDAVRNRKLASTFDKIEDKLLIRESMMRTELGKSMAKERCDRYPSLPWMYSTTRKTDLIRIRTLAVYSAYRCFRHGTTSNPSVNGDLAPCLANLMWKWTATTTNRPNITTCTKRPAMMIFSPRSADEIEPPAMMPPPISVSARHSNKV</sequence>
<name>A0A5N6KWQ8_9ROSI</name>
<reference evidence="3 4" key="1">
    <citation type="submission" date="2019-06" db="EMBL/GenBank/DDBJ databases">
        <title>A chromosomal-level reference genome of Carpinus fangiana (Coryloideae, Betulaceae).</title>
        <authorList>
            <person name="Yang X."/>
            <person name="Wang Z."/>
            <person name="Zhang L."/>
            <person name="Hao G."/>
            <person name="Liu J."/>
            <person name="Yang Y."/>
        </authorList>
    </citation>
    <scope>NUCLEOTIDE SEQUENCE [LARGE SCALE GENOMIC DNA]</scope>
    <source>
        <strain evidence="3">Cfa_2016G</strain>
        <tissue evidence="3">Leaf</tissue>
    </source>
</reference>
<feature type="region of interest" description="Disordered" evidence="1">
    <location>
        <begin position="282"/>
        <end position="301"/>
    </location>
</feature>
<keyword evidence="4" id="KW-1185">Reference proteome</keyword>
<comment type="caution">
    <text evidence="3">The sequence shown here is derived from an EMBL/GenBank/DDBJ whole genome shotgun (WGS) entry which is preliminary data.</text>
</comment>
<organism evidence="3 4">
    <name type="scientific">Carpinus fangiana</name>
    <dbReference type="NCBI Taxonomy" id="176857"/>
    <lineage>
        <taxon>Eukaryota</taxon>
        <taxon>Viridiplantae</taxon>
        <taxon>Streptophyta</taxon>
        <taxon>Embryophyta</taxon>
        <taxon>Tracheophyta</taxon>
        <taxon>Spermatophyta</taxon>
        <taxon>Magnoliopsida</taxon>
        <taxon>eudicotyledons</taxon>
        <taxon>Gunneridae</taxon>
        <taxon>Pentapetalae</taxon>
        <taxon>rosids</taxon>
        <taxon>fabids</taxon>
        <taxon>Fagales</taxon>
        <taxon>Betulaceae</taxon>
        <taxon>Carpinus</taxon>
    </lineage>
</organism>
<dbReference type="Gene3D" id="1.10.472.50">
    <property type="entry name" value="HD-domain/PDEase-like"/>
    <property type="match status" value="1"/>
</dbReference>
<dbReference type="InterPro" id="IPR006674">
    <property type="entry name" value="HD_domain"/>
</dbReference>
<dbReference type="EMBL" id="VIBQ01000014">
    <property type="protein sequence ID" value="KAB8349683.1"/>
    <property type="molecule type" value="Genomic_DNA"/>
</dbReference>
<dbReference type="CDD" id="cd00077">
    <property type="entry name" value="HDc"/>
    <property type="match status" value="1"/>
</dbReference>
<accession>A0A5N6KWQ8</accession>
<dbReference type="SMART" id="SM00471">
    <property type="entry name" value="HDc"/>
    <property type="match status" value="1"/>
</dbReference>
<evidence type="ECO:0000259" key="2">
    <source>
        <dbReference type="SMART" id="SM00471"/>
    </source>
</evidence>
<dbReference type="Proteomes" id="UP000327013">
    <property type="component" value="Unassembled WGS sequence"/>
</dbReference>
<dbReference type="PANTHER" id="PTHR33594:SF1">
    <property type="entry name" value="HD_PDEASE DOMAIN-CONTAINING PROTEIN"/>
    <property type="match status" value="1"/>
</dbReference>
<proteinExistence type="predicted"/>
<evidence type="ECO:0000313" key="4">
    <source>
        <dbReference type="Proteomes" id="UP000327013"/>
    </source>
</evidence>
<gene>
    <name evidence="3" type="ORF">FH972_023699</name>
</gene>